<sequence length="293" mass="30063">MIKPGDARLRYDVVDVFTDRPYAGNPLAVVHGADRLDTAQLQRIAQEFNLSETAFPMRPTQDGADYRLRIFTPRAELPFAGHPSVGSAWVLARDGAIGIGEAVQECGAGLLPISVDQAGATLTGGPARLGAELDAAELAAAAGLDVSDVDGAGAPGIAGCGIEFAYLLVRPDAVSRAMVEAAAAKRAGVPHGLVVVSYDSESNAAHARMFAPNLGVREDPATGSAALGLGVWLADRGLVGDGDTRYVVSQGAEIGRPSTLDCTVTVEDYTVTRATVRGGVVPVASGTLATPST</sequence>
<comment type="caution">
    <text evidence="1">The sequence shown here is derived from an EMBL/GenBank/DDBJ whole genome shotgun (WGS) entry which is preliminary data.</text>
</comment>
<protein>
    <submittedName>
        <fullName evidence="1">PhzF family phenazine biosynthesis protein</fullName>
    </submittedName>
</protein>
<dbReference type="RefSeq" id="WP_377857311.1">
    <property type="nucleotide sequence ID" value="NZ_JBHLZU010000020.1"/>
</dbReference>
<dbReference type="EMBL" id="JBHLZU010000020">
    <property type="protein sequence ID" value="MFB9907352.1"/>
    <property type="molecule type" value="Genomic_DNA"/>
</dbReference>
<dbReference type="SUPFAM" id="SSF54506">
    <property type="entry name" value="Diaminopimelate epimerase-like"/>
    <property type="match status" value="1"/>
</dbReference>
<organism evidence="1 2">
    <name type="scientific">Allokutzneria oryzae</name>
    <dbReference type="NCBI Taxonomy" id="1378989"/>
    <lineage>
        <taxon>Bacteria</taxon>
        <taxon>Bacillati</taxon>
        <taxon>Actinomycetota</taxon>
        <taxon>Actinomycetes</taxon>
        <taxon>Pseudonocardiales</taxon>
        <taxon>Pseudonocardiaceae</taxon>
        <taxon>Allokutzneria</taxon>
    </lineage>
</organism>
<reference evidence="1 2" key="1">
    <citation type="submission" date="2024-09" db="EMBL/GenBank/DDBJ databases">
        <authorList>
            <person name="Sun Q."/>
            <person name="Mori K."/>
        </authorList>
    </citation>
    <scope>NUCLEOTIDE SEQUENCE [LARGE SCALE GENOMIC DNA]</scope>
    <source>
        <strain evidence="1 2">TBRC 7907</strain>
    </source>
</reference>
<evidence type="ECO:0000313" key="1">
    <source>
        <dbReference type="EMBL" id="MFB9907352.1"/>
    </source>
</evidence>
<dbReference type="NCBIfam" id="TIGR00654">
    <property type="entry name" value="PhzF_family"/>
    <property type="match status" value="1"/>
</dbReference>
<dbReference type="PANTHER" id="PTHR13774:SF32">
    <property type="entry name" value="ANTISENSE-ENHANCING SEQUENCE 1"/>
    <property type="match status" value="1"/>
</dbReference>
<dbReference type="PANTHER" id="PTHR13774">
    <property type="entry name" value="PHENAZINE BIOSYNTHESIS PROTEIN"/>
    <property type="match status" value="1"/>
</dbReference>
<dbReference type="PIRSF" id="PIRSF016184">
    <property type="entry name" value="PhzC_PhzF"/>
    <property type="match status" value="1"/>
</dbReference>
<dbReference type="Pfam" id="PF02567">
    <property type="entry name" value="PhzC-PhzF"/>
    <property type="match status" value="1"/>
</dbReference>
<evidence type="ECO:0000313" key="2">
    <source>
        <dbReference type="Proteomes" id="UP001589693"/>
    </source>
</evidence>
<gene>
    <name evidence="1" type="ORF">ACFFQA_25735</name>
</gene>
<keyword evidence="2" id="KW-1185">Reference proteome</keyword>
<accession>A0ABV6A2G5</accession>
<dbReference type="Proteomes" id="UP001589693">
    <property type="component" value="Unassembled WGS sequence"/>
</dbReference>
<dbReference type="InterPro" id="IPR003719">
    <property type="entry name" value="Phenazine_PhzF-like"/>
</dbReference>
<proteinExistence type="predicted"/>
<name>A0ABV6A2G5_9PSEU</name>
<dbReference type="Gene3D" id="3.10.310.10">
    <property type="entry name" value="Diaminopimelate Epimerase, Chain A, domain 1"/>
    <property type="match status" value="2"/>
</dbReference>